<dbReference type="InterPro" id="IPR036457">
    <property type="entry name" value="PPM-type-like_dom_sf"/>
</dbReference>
<dbReference type="Pfam" id="PF00481">
    <property type="entry name" value="PP2C"/>
    <property type="match status" value="2"/>
</dbReference>
<keyword evidence="8 12" id="KW-0904">Protein phosphatase</keyword>
<feature type="domain" description="PPM-type phosphatase" evidence="14">
    <location>
        <begin position="635"/>
        <end position="938"/>
    </location>
</feature>
<evidence type="ECO:0000259" key="14">
    <source>
        <dbReference type="PROSITE" id="PS51746"/>
    </source>
</evidence>
<feature type="region of interest" description="Disordered" evidence="13">
    <location>
        <begin position="945"/>
        <end position="1082"/>
    </location>
</feature>
<evidence type="ECO:0000256" key="7">
    <source>
        <dbReference type="ARBA" id="ARBA00022842"/>
    </source>
</evidence>
<dbReference type="InterPro" id="IPR015655">
    <property type="entry name" value="PP2C"/>
</dbReference>
<reference evidence="15" key="2">
    <citation type="submission" date="2008-12" db="EMBL/GenBank/DDBJ databases">
        <title>Improved gene annotation of the rice (Oryza sativa) genomes.</title>
        <authorList>
            <person name="Wang J."/>
            <person name="Li R."/>
            <person name="Fan W."/>
            <person name="Huang Q."/>
            <person name="Zhang J."/>
            <person name="Zhou Y."/>
            <person name="Hu Y."/>
            <person name="Zi S."/>
            <person name="Li J."/>
            <person name="Ni P."/>
            <person name="Zheng H."/>
            <person name="Zhang Y."/>
            <person name="Zhao M."/>
            <person name="Hao Q."/>
            <person name="McDermott J."/>
            <person name="Samudrala R."/>
            <person name="Kristiansen K."/>
            <person name="Wong G.K.-S."/>
        </authorList>
    </citation>
    <scope>NUCLEOTIDE SEQUENCE</scope>
</reference>
<dbReference type="GO" id="GO:0004722">
    <property type="term" value="F:protein serine/threonine phosphatase activity"/>
    <property type="evidence" value="ECO:0007669"/>
    <property type="project" value="UniProtKB-EC"/>
</dbReference>
<keyword evidence="6 12" id="KW-0378">Hydrolase</keyword>
<evidence type="ECO:0000256" key="2">
    <source>
        <dbReference type="ARBA" id="ARBA00001946"/>
    </source>
</evidence>
<feature type="compositionally biased region" description="Basic and acidic residues" evidence="13">
    <location>
        <begin position="1064"/>
        <end position="1073"/>
    </location>
</feature>
<comment type="cofactor">
    <cofactor evidence="2">
        <name>Mg(2+)</name>
        <dbReference type="ChEBI" id="CHEBI:18420"/>
    </cofactor>
</comment>
<dbReference type="PANTHER" id="PTHR13832">
    <property type="entry name" value="PROTEIN PHOSPHATASE 2C"/>
    <property type="match status" value="1"/>
</dbReference>
<dbReference type="EMBL" id="CM000139">
    <property type="protein sequence ID" value="EEE57313.1"/>
    <property type="molecule type" value="Genomic_DNA"/>
</dbReference>
<dbReference type="SUPFAM" id="SSF81606">
    <property type="entry name" value="PP2C-like"/>
    <property type="match status" value="1"/>
</dbReference>
<keyword evidence="9" id="KW-0464">Manganese</keyword>
<reference evidence="15" key="1">
    <citation type="journal article" date="2005" name="PLoS Biol.">
        <title>The genomes of Oryza sativa: a history of duplications.</title>
        <authorList>
            <person name="Yu J."/>
            <person name="Wang J."/>
            <person name="Lin W."/>
            <person name="Li S."/>
            <person name="Li H."/>
            <person name="Zhou J."/>
            <person name="Ni P."/>
            <person name="Dong W."/>
            <person name="Hu S."/>
            <person name="Zeng C."/>
            <person name="Zhang J."/>
            <person name="Zhang Y."/>
            <person name="Li R."/>
            <person name="Xu Z."/>
            <person name="Li S."/>
            <person name="Li X."/>
            <person name="Zheng H."/>
            <person name="Cong L."/>
            <person name="Lin L."/>
            <person name="Yin J."/>
            <person name="Geng J."/>
            <person name="Li G."/>
            <person name="Shi J."/>
            <person name="Liu J."/>
            <person name="Lv H."/>
            <person name="Li J."/>
            <person name="Wang J."/>
            <person name="Deng Y."/>
            <person name="Ran L."/>
            <person name="Shi X."/>
            <person name="Wang X."/>
            <person name="Wu Q."/>
            <person name="Li C."/>
            <person name="Ren X."/>
            <person name="Wang J."/>
            <person name="Wang X."/>
            <person name="Li D."/>
            <person name="Liu D."/>
            <person name="Zhang X."/>
            <person name="Ji Z."/>
            <person name="Zhao W."/>
            <person name="Sun Y."/>
            <person name="Zhang Z."/>
            <person name="Bao J."/>
            <person name="Han Y."/>
            <person name="Dong L."/>
            <person name="Ji J."/>
            <person name="Chen P."/>
            <person name="Wu S."/>
            <person name="Liu J."/>
            <person name="Xiao Y."/>
            <person name="Bu D."/>
            <person name="Tan J."/>
            <person name="Yang L."/>
            <person name="Ye C."/>
            <person name="Zhang J."/>
            <person name="Xu J."/>
            <person name="Zhou Y."/>
            <person name="Yu Y."/>
            <person name="Zhang B."/>
            <person name="Zhuang S."/>
            <person name="Wei H."/>
            <person name="Liu B."/>
            <person name="Lei M."/>
            <person name="Yu H."/>
            <person name="Li Y."/>
            <person name="Xu H."/>
            <person name="Wei S."/>
            <person name="He X."/>
            <person name="Fang L."/>
            <person name="Zhang Z."/>
            <person name="Zhang Y."/>
            <person name="Huang X."/>
            <person name="Su Z."/>
            <person name="Tong W."/>
            <person name="Li J."/>
            <person name="Tong Z."/>
            <person name="Li S."/>
            <person name="Ye J."/>
            <person name="Wang L."/>
            <person name="Fang L."/>
            <person name="Lei T."/>
            <person name="Chen C."/>
            <person name="Chen H."/>
            <person name="Xu Z."/>
            <person name="Li H."/>
            <person name="Huang H."/>
            <person name="Zhang F."/>
            <person name="Xu H."/>
            <person name="Li N."/>
            <person name="Zhao C."/>
            <person name="Li S."/>
            <person name="Dong L."/>
            <person name="Huang Y."/>
            <person name="Li L."/>
            <person name="Xi Y."/>
            <person name="Qi Q."/>
            <person name="Li W."/>
            <person name="Zhang B."/>
            <person name="Hu W."/>
            <person name="Zhang Y."/>
            <person name="Tian X."/>
            <person name="Jiao Y."/>
            <person name="Liang X."/>
            <person name="Jin J."/>
            <person name="Gao L."/>
            <person name="Zheng W."/>
            <person name="Hao B."/>
            <person name="Liu S."/>
            <person name="Wang W."/>
            <person name="Yuan L."/>
            <person name="Cao M."/>
            <person name="McDermott J."/>
            <person name="Samudrala R."/>
            <person name="Wang J."/>
            <person name="Wong G.K."/>
            <person name="Yang H."/>
        </authorList>
    </citation>
    <scope>NUCLEOTIDE SEQUENCE [LARGE SCALE GENOMIC DNA]</scope>
</reference>
<dbReference type="FunFam" id="3.60.40.10:FF:000056">
    <property type="entry name" value="Probable protein phosphatase 2C 18"/>
    <property type="match status" value="1"/>
</dbReference>
<evidence type="ECO:0000256" key="1">
    <source>
        <dbReference type="ARBA" id="ARBA00001936"/>
    </source>
</evidence>
<dbReference type="Pfam" id="PF03478">
    <property type="entry name" value="Beta-prop_KIB1-4"/>
    <property type="match status" value="1"/>
</dbReference>
<evidence type="ECO:0000256" key="5">
    <source>
        <dbReference type="ARBA" id="ARBA00022723"/>
    </source>
</evidence>
<evidence type="ECO:0000256" key="13">
    <source>
        <dbReference type="SAM" id="MobiDB-lite"/>
    </source>
</evidence>
<evidence type="ECO:0000256" key="8">
    <source>
        <dbReference type="ARBA" id="ARBA00022912"/>
    </source>
</evidence>
<dbReference type="EC" id="3.1.3.16" evidence="4"/>
<sequence>MEEAVNASAALDPKLAPLLLFGHGDATFLYSVPKRALLPMPTPTRVGDGGVDDMMRGHRWWTTAQGWLLMARRGSPCTFLWDPFTGRRAGLPPDHDGTVLAAEGSHRRRCLLSCCGPMDPTSCTVLVIDLAYPELWYCRPGDNQWVKLHQHPYQYRNPAHRDAIIWGLRQLTAIDGKFYTEELSGIVGVLEFSPEVAFTKIAVHDVDRRPAVYKKRTTSFVESNGELHSVVFSHPIGCDRIVARVGVYRLSINPTTTQEQRSAAWVKVDSLGGRAFFVKIGSFGASLDTEGTGLRGNCVYYSGFNGKVLCVYDMERGTTVVIDPGTNLPYHQSPQVLMPTIFWDIMAGTTRSVENIYQVGPTIMENAYEVKDTKVSKVKRVVRFFEDGCTCLPIPIQNTRVTKQKDKLINQKKSKRSTAGRPPYRGEGASSPETKNSYHGCGFPLEPLKRLLELFHNILKHMSEGLCVVCNFLQIDSAAPDANMTSLQLYSEIFRNHEHWNRWITIHTKARPAAAAAGLCLGERRRARAPWGPPDTGGALLERWISRERRSDSRDASGSGFPYRAFVASMVLKFEVECGFLSWRRRLMSTEASWCIDLAVCVSKSLPVPKQRSAMGNSLPVESKFTDEKENDRIKYVVSSMQGWGEKMEDAHAAILNLDDTMTSFFGVYDGHGGAEVASYCAKRFHIELCNHEDYDSNLSNAMRSAFYSMDEDLQLSDAWRELVIPRNNGWMYFIKAGVCANLSPFPQATYTAPSYEGSTACVVVIRGDQLIVGHAGDSRCVLSRNGQASALSVDHKPDSESERERVQNAGGVAVGYSYRKIMGRWVTKKQWGFTDFKGRVSISRSIGDFACKKNERLPPEDQMLTCNPDILTMDITDDMEFLVIATEGLWCNMTNQNVVDHTHDRLLEGAEARVICEELVQFGLPSGDNTTVILVLFKPGAFPAVPPVDTDTDTDSHIDDDVDPTGSNNATASDNNDPANEVDPTANAGSDDSNTGDEVKVDATATAVGSSSTTAVAADEGTGNPPHGALVDTDDEDGLTYSQDMDLPPASTSPPTFPDEDDLPRSNPDKSPPHVSILFRV</sequence>
<dbReference type="AlphaFoldDB" id="B9F0X1"/>
<feature type="region of interest" description="Disordered" evidence="13">
    <location>
        <begin position="403"/>
        <end position="436"/>
    </location>
</feature>
<organism evidence="15">
    <name type="scientific">Oryza sativa subsp. japonica</name>
    <name type="common">Rice</name>
    <dbReference type="NCBI Taxonomy" id="39947"/>
    <lineage>
        <taxon>Eukaryota</taxon>
        <taxon>Viridiplantae</taxon>
        <taxon>Streptophyta</taxon>
        <taxon>Embryophyta</taxon>
        <taxon>Tracheophyta</taxon>
        <taxon>Spermatophyta</taxon>
        <taxon>Magnoliopsida</taxon>
        <taxon>Liliopsida</taxon>
        <taxon>Poales</taxon>
        <taxon>Poaceae</taxon>
        <taxon>BOP clade</taxon>
        <taxon>Oryzoideae</taxon>
        <taxon>Oryzeae</taxon>
        <taxon>Oryzinae</taxon>
        <taxon>Oryza</taxon>
        <taxon>Oryza sativa</taxon>
    </lineage>
</organism>
<dbReference type="PROSITE" id="PS01032">
    <property type="entry name" value="PPM_1"/>
    <property type="match status" value="1"/>
</dbReference>
<dbReference type="Gene3D" id="3.60.40.10">
    <property type="entry name" value="PPM-type phosphatase domain"/>
    <property type="match status" value="1"/>
</dbReference>
<feature type="compositionally biased region" description="Polar residues" evidence="13">
    <location>
        <begin position="967"/>
        <end position="979"/>
    </location>
</feature>
<dbReference type="InterPro" id="IPR000222">
    <property type="entry name" value="PP2C_BS"/>
</dbReference>
<comment type="catalytic activity">
    <reaction evidence="10">
        <text>O-phospho-L-seryl-[protein] + H2O = L-seryl-[protein] + phosphate</text>
        <dbReference type="Rhea" id="RHEA:20629"/>
        <dbReference type="Rhea" id="RHEA-COMP:9863"/>
        <dbReference type="Rhea" id="RHEA-COMP:11604"/>
        <dbReference type="ChEBI" id="CHEBI:15377"/>
        <dbReference type="ChEBI" id="CHEBI:29999"/>
        <dbReference type="ChEBI" id="CHEBI:43474"/>
        <dbReference type="ChEBI" id="CHEBI:83421"/>
        <dbReference type="EC" id="3.1.3.16"/>
    </reaction>
</comment>
<keyword evidence="7" id="KW-0460">Magnesium</keyword>
<accession>B9F0X1</accession>
<name>B9F0X1_ORYSJ</name>
<gene>
    <name evidence="15" type="ORF">OsJ_07402</name>
</gene>
<dbReference type="Proteomes" id="UP000007752">
    <property type="component" value="Chromosome 2"/>
</dbReference>
<keyword evidence="5" id="KW-0479">Metal-binding</keyword>
<evidence type="ECO:0000256" key="3">
    <source>
        <dbReference type="ARBA" id="ARBA00006702"/>
    </source>
</evidence>
<dbReference type="InterPro" id="IPR005174">
    <property type="entry name" value="KIB1-4_b-propeller"/>
</dbReference>
<dbReference type="InterPro" id="IPR001932">
    <property type="entry name" value="PPM-type_phosphatase-like_dom"/>
</dbReference>
<comment type="cofactor">
    <cofactor evidence="1">
        <name>Mn(2+)</name>
        <dbReference type="ChEBI" id="CHEBI:29035"/>
    </cofactor>
</comment>
<proteinExistence type="inferred from homology"/>
<evidence type="ECO:0000256" key="4">
    <source>
        <dbReference type="ARBA" id="ARBA00013081"/>
    </source>
</evidence>
<dbReference type="GO" id="GO:0046872">
    <property type="term" value="F:metal ion binding"/>
    <property type="evidence" value="ECO:0007669"/>
    <property type="project" value="UniProtKB-KW"/>
</dbReference>
<comment type="similarity">
    <text evidence="3 12">Belongs to the PP2C family.</text>
</comment>
<evidence type="ECO:0000256" key="9">
    <source>
        <dbReference type="ARBA" id="ARBA00023211"/>
    </source>
</evidence>
<dbReference type="PROSITE" id="PS51746">
    <property type="entry name" value="PPM_2"/>
    <property type="match status" value="1"/>
</dbReference>
<dbReference type="SMART" id="SM00332">
    <property type="entry name" value="PP2Cc"/>
    <property type="match status" value="1"/>
</dbReference>
<evidence type="ECO:0000313" key="15">
    <source>
        <dbReference type="EMBL" id="EEE57313.1"/>
    </source>
</evidence>
<evidence type="ECO:0000256" key="6">
    <source>
        <dbReference type="ARBA" id="ARBA00022801"/>
    </source>
</evidence>
<dbReference type="HOGENOM" id="CLU_013173_4_1_1"/>
<dbReference type="PANTHER" id="PTHR13832:SF285">
    <property type="entry name" value="PROTEIN PHOSPHATASE 2C 22-RELATED"/>
    <property type="match status" value="1"/>
</dbReference>
<evidence type="ECO:0000256" key="10">
    <source>
        <dbReference type="ARBA" id="ARBA00047761"/>
    </source>
</evidence>
<comment type="catalytic activity">
    <reaction evidence="11">
        <text>O-phospho-L-threonyl-[protein] + H2O = L-threonyl-[protein] + phosphate</text>
        <dbReference type="Rhea" id="RHEA:47004"/>
        <dbReference type="Rhea" id="RHEA-COMP:11060"/>
        <dbReference type="Rhea" id="RHEA-COMP:11605"/>
        <dbReference type="ChEBI" id="CHEBI:15377"/>
        <dbReference type="ChEBI" id="CHEBI:30013"/>
        <dbReference type="ChEBI" id="CHEBI:43474"/>
        <dbReference type="ChEBI" id="CHEBI:61977"/>
        <dbReference type="EC" id="3.1.3.16"/>
    </reaction>
</comment>
<protein>
    <recommendedName>
        <fullName evidence="4">protein-serine/threonine phosphatase</fullName>
        <ecNumber evidence="4">3.1.3.16</ecNumber>
    </recommendedName>
</protein>
<feature type="compositionally biased region" description="Low complexity" evidence="13">
    <location>
        <begin position="1003"/>
        <end position="1020"/>
    </location>
</feature>
<dbReference type="CDD" id="cd00143">
    <property type="entry name" value="PP2Cc"/>
    <property type="match status" value="1"/>
</dbReference>
<evidence type="ECO:0000256" key="12">
    <source>
        <dbReference type="RuleBase" id="RU003465"/>
    </source>
</evidence>
<evidence type="ECO:0000256" key="11">
    <source>
        <dbReference type="ARBA" id="ARBA00048336"/>
    </source>
</evidence>